<organism evidence="2 3">
    <name type="scientific">Cryobacterium psychrophilum</name>
    <dbReference type="NCBI Taxonomy" id="41988"/>
    <lineage>
        <taxon>Bacteria</taxon>
        <taxon>Bacillati</taxon>
        <taxon>Actinomycetota</taxon>
        <taxon>Actinomycetes</taxon>
        <taxon>Micrococcales</taxon>
        <taxon>Microbacteriaceae</taxon>
        <taxon>Cryobacterium</taxon>
    </lineage>
</organism>
<protein>
    <submittedName>
        <fullName evidence="2">M23 family metallopeptidase</fullName>
    </submittedName>
</protein>
<dbReference type="CDD" id="cd12797">
    <property type="entry name" value="M23_peptidase"/>
    <property type="match status" value="1"/>
</dbReference>
<keyword evidence="3" id="KW-1185">Reference proteome</keyword>
<dbReference type="Pfam" id="PF01551">
    <property type="entry name" value="Peptidase_M23"/>
    <property type="match status" value="1"/>
</dbReference>
<gene>
    <name evidence="2" type="ORF">E3T53_02385</name>
</gene>
<dbReference type="RefSeq" id="WP_134172653.1">
    <property type="nucleotide sequence ID" value="NZ_SODI01000001.1"/>
</dbReference>
<dbReference type="Proteomes" id="UP000298218">
    <property type="component" value="Unassembled WGS sequence"/>
</dbReference>
<dbReference type="InterPro" id="IPR016047">
    <property type="entry name" value="M23ase_b-sheet_dom"/>
</dbReference>
<feature type="domain" description="M23ase beta-sheet core" evidence="1">
    <location>
        <begin position="339"/>
        <end position="433"/>
    </location>
</feature>
<dbReference type="InterPro" id="IPR011055">
    <property type="entry name" value="Dup_hybrid_motif"/>
</dbReference>
<dbReference type="GO" id="GO:0004222">
    <property type="term" value="F:metalloendopeptidase activity"/>
    <property type="evidence" value="ECO:0007669"/>
    <property type="project" value="TreeGrafter"/>
</dbReference>
<evidence type="ECO:0000313" key="3">
    <source>
        <dbReference type="Proteomes" id="UP000298218"/>
    </source>
</evidence>
<dbReference type="PANTHER" id="PTHR21666:SF270">
    <property type="entry name" value="MUREIN HYDROLASE ACTIVATOR ENVC"/>
    <property type="match status" value="1"/>
</dbReference>
<evidence type="ECO:0000313" key="2">
    <source>
        <dbReference type="EMBL" id="TFD81855.1"/>
    </source>
</evidence>
<dbReference type="PANTHER" id="PTHR21666">
    <property type="entry name" value="PEPTIDASE-RELATED"/>
    <property type="match status" value="1"/>
</dbReference>
<dbReference type="EMBL" id="SOHQ01000007">
    <property type="protein sequence ID" value="TFD81855.1"/>
    <property type="molecule type" value="Genomic_DNA"/>
</dbReference>
<dbReference type="SUPFAM" id="SSF51261">
    <property type="entry name" value="Duplicated hybrid motif"/>
    <property type="match status" value="1"/>
</dbReference>
<comment type="caution">
    <text evidence="2">The sequence shown here is derived from an EMBL/GenBank/DDBJ whole genome shotgun (WGS) entry which is preliminary data.</text>
</comment>
<dbReference type="InterPro" id="IPR050570">
    <property type="entry name" value="Cell_wall_metabolism_enzyme"/>
</dbReference>
<name>A0A4Y8KRF1_9MICO</name>
<dbReference type="OrthoDB" id="1099523at2"/>
<evidence type="ECO:0000259" key="1">
    <source>
        <dbReference type="Pfam" id="PF01551"/>
    </source>
</evidence>
<dbReference type="Gene3D" id="2.70.70.10">
    <property type="entry name" value="Glucose Permease (Domain IIA)"/>
    <property type="match status" value="1"/>
</dbReference>
<dbReference type="AlphaFoldDB" id="A0A4Y8KRF1"/>
<reference evidence="2 3" key="1">
    <citation type="submission" date="2019-03" db="EMBL/GenBank/DDBJ databases">
        <title>Genomics of glacier-inhabiting Cryobacterium strains.</title>
        <authorList>
            <person name="Liu Q."/>
            <person name="Xin Y.-H."/>
        </authorList>
    </citation>
    <scope>NUCLEOTIDE SEQUENCE [LARGE SCALE GENOMIC DNA]</scope>
    <source>
        <strain evidence="2 3">CGMCC 1.4292</strain>
    </source>
</reference>
<proteinExistence type="predicted"/>
<accession>A0A4Y8KRF1</accession>
<sequence length="445" mass="44942">MTEPAAVARVIRTGIATMAIFAMLAVAAPARAEEYPTWAEVESSRSSEAAKQTQIKAITSLINGLTAEVDAARAEADARATEYEAAQSTFDAASLKAATLQNKADEATALADVSAEQAGRFAALLARSGPGDMSMTLFLEPDEAGDLLNQLGSMSKMTERMSLVYETATANRNSATAATDQAKVAQEARGELAAAAETALAGAVAASDRVETALADQQQVAGTLQAQLTVLTEDRAATEADYATGEEVRRAAEAAAAAARAAQAAAAARAAQAQAQAQAQAAAAAAAAAAASASASARPAPPTGSSAPGNQGWVLPVYGWISSAYGPRLSRPVAGVGAFHHGTDIAAGCGQGVYAASAGTVVYAGWLGSYGKWVLIDHGDGTQTGYAHNSSVLVNRGQQVSAGATVALVGTTGASSGCHVHYETRVNGARVNPQPFMSSRGVTLG</sequence>